<keyword evidence="1" id="KW-0808">Transferase</keyword>
<feature type="domain" description="Methyltransferase" evidence="2">
    <location>
        <begin position="60"/>
        <end position="148"/>
    </location>
</feature>
<dbReference type="CDD" id="cd02440">
    <property type="entry name" value="AdoMet_MTases"/>
    <property type="match status" value="1"/>
</dbReference>
<dbReference type="GO" id="GO:0016740">
    <property type="term" value="F:transferase activity"/>
    <property type="evidence" value="ECO:0007669"/>
    <property type="project" value="UniProtKB-KW"/>
</dbReference>
<organism evidence="3">
    <name type="scientific">marine metagenome</name>
    <dbReference type="NCBI Taxonomy" id="408172"/>
    <lineage>
        <taxon>unclassified sequences</taxon>
        <taxon>metagenomes</taxon>
        <taxon>ecological metagenomes</taxon>
    </lineage>
</organism>
<gene>
    <name evidence="3" type="ORF">METZ01_LOCUS196198</name>
</gene>
<sequence length="238" mass="27021">VCAVGSEPADLSRRVIKGFGEEWSRFTNQTLSDHELREMFELYTAVFPWRDLPENAVGFDAGCGSGRWAAFFAPRVGLLHCIDASDAALEIARRTLAGNKNVVFHHQDICELELPAGSCDFGYSLGVLHHIPDTELATALCVEKLKPGAPFLVYLYYDLEDRGRLHKWLLRIVTAVRYVISRLPRVLRSIVADVIAAFVYWPLANLARCLDWAGRNSSWVPLFQYRRRSFYVMRNDAL</sequence>
<evidence type="ECO:0000313" key="3">
    <source>
        <dbReference type="EMBL" id="SVB43344.1"/>
    </source>
</evidence>
<dbReference type="Gene3D" id="3.40.50.150">
    <property type="entry name" value="Vaccinia Virus protein VP39"/>
    <property type="match status" value="1"/>
</dbReference>
<feature type="non-terminal residue" evidence="3">
    <location>
        <position position="238"/>
    </location>
</feature>
<proteinExistence type="predicted"/>
<dbReference type="PANTHER" id="PTHR43861">
    <property type="entry name" value="TRANS-ACONITATE 2-METHYLTRANSFERASE-RELATED"/>
    <property type="match status" value="1"/>
</dbReference>
<dbReference type="Pfam" id="PF13649">
    <property type="entry name" value="Methyltransf_25"/>
    <property type="match status" value="1"/>
</dbReference>
<evidence type="ECO:0000259" key="2">
    <source>
        <dbReference type="Pfam" id="PF13649"/>
    </source>
</evidence>
<dbReference type="InterPro" id="IPR029063">
    <property type="entry name" value="SAM-dependent_MTases_sf"/>
</dbReference>
<protein>
    <recommendedName>
        <fullName evidence="2">Methyltransferase domain-containing protein</fullName>
    </recommendedName>
</protein>
<dbReference type="InterPro" id="IPR041698">
    <property type="entry name" value="Methyltransf_25"/>
</dbReference>
<dbReference type="SUPFAM" id="SSF53335">
    <property type="entry name" value="S-adenosyl-L-methionine-dependent methyltransferases"/>
    <property type="match status" value="1"/>
</dbReference>
<reference evidence="3" key="1">
    <citation type="submission" date="2018-05" db="EMBL/GenBank/DDBJ databases">
        <authorList>
            <person name="Lanie J.A."/>
            <person name="Ng W.-L."/>
            <person name="Kazmierczak K.M."/>
            <person name="Andrzejewski T.M."/>
            <person name="Davidsen T.M."/>
            <person name="Wayne K.J."/>
            <person name="Tettelin H."/>
            <person name="Glass J.I."/>
            <person name="Rusch D."/>
            <person name="Podicherti R."/>
            <person name="Tsui H.-C.T."/>
            <person name="Winkler M.E."/>
        </authorList>
    </citation>
    <scope>NUCLEOTIDE SEQUENCE</scope>
</reference>
<accession>A0A382DZN3</accession>
<dbReference type="AlphaFoldDB" id="A0A382DZN3"/>
<feature type="non-terminal residue" evidence="3">
    <location>
        <position position="1"/>
    </location>
</feature>
<name>A0A382DZN3_9ZZZZ</name>
<dbReference type="EMBL" id="UINC01041703">
    <property type="protein sequence ID" value="SVB43344.1"/>
    <property type="molecule type" value="Genomic_DNA"/>
</dbReference>
<evidence type="ECO:0000256" key="1">
    <source>
        <dbReference type="ARBA" id="ARBA00022679"/>
    </source>
</evidence>